<dbReference type="AlphaFoldDB" id="A0A7J6MXP2"/>
<protein>
    <submittedName>
        <fullName evidence="4">Uncharacterized protein</fullName>
    </submittedName>
</protein>
<dbReference type="EMBL" id="JAAPAO010000035">
    <property type="protein sequence ID" value="KAF4676375.1"/>
    <property type="molecule type" value="Genomic_DNA"/>
</dbReference>
<sequence length="177" mass="18611">MWCVTAILLAYLSKGVADFFSSFSVEDPSTLENLALTGPSPTQSPPIDNTGFFDSITVESALPEYPALHDRESSTTTAMLEVESSTPSSPGKLEGAAQQIGDPLNPSEVNQDYNGIISAVLAICGITLMVGLLQLLILKKIALGVSQLQQAADVEQGYRLSKGKTSDGEDVAMGSLS</sequence>
<feature type="transmembrane region" description="Helical" evidence="2">
    <location>
        <begin position="116"/>
        <end position="138"/>
    </location>
</feature>
<dbReference type="Proteomes" id="UP000591131">
    <property type="component" value="Unassembled WGS sequence"/>
</dbReference>
<proteinExistence type="predicted"/>
<feature type="region of interest" description="Disordered" evidence="1">
    <location>
        <begin position="83"/>
        <end position="104"/>
    </location>
</feature>
<accession>A0A7J6MXP2</accession>
<reference evidence="4 5" key="1">
    <citation type="submission" date="2020-04" db="EMBL/GenBank/DDBJ databases">
        <title>Perkinsus chesapeaki whole genome sequence.</title>
        <authorList>
            <person name="Bogema D.R."/>
        </authorList>
    </citation>
    <scope>NUCLEOTIDE SEQUENCE [LARGE SCALE GENOMIC DNA]</scope>
    <source>
        <strain evidence="4">ATCC PRA-425</strain>
    </source>
</reference>
<evidence type="ECO:0000256" key="1">
    <source>
        <dbReference type="SAM" id="MobiDB-lite"/>
    </source>
</evidence>
<keyword evidence="2" id="KW-0472">Membrane</keyword>
<keyword evidence="2" id="KW-0812">Transmembrane</keyword>
<comment type="caution">
    <text evidence="4">The sequence shown here is derived from an EMBL/GenBank/DDBJ whole genome shotgun (WGS) entry which is preliminary data.</text>
</comment>
<organism evidence="4 5">
    <name type="scientific">Perkinsus chesapeaki</name>
    <name type="common">Clam parasite</name>
    <name type="synonym">Perkinsus andrewsi</name>
    <dbReference type="NCBI Taxonomy" id="330153"/>
    <lineage>
        <taxon>Eukaryota</taxon>
        <taxon>Sar</taxon>
        <taxon>Alveolata</taxon>
        <taxon>Perkinsozoa</taxon>
        <taxon>Perkinsea</taxon>
        <taxon>Perkinsida</taxon>
        <taxon>Perkinsidae</taxon>
        <taxon>Perkinsus</taxon>
    </lineage>
</organism>
<evidence type="ECO:0000256" key="3">
    <source>
        <dbReference type="SAM" id="SignalP"/>
    </source>
</evidence>
<evidence type="ECO:0000256" key="2">
    <source>
        <dbReference type="SAM" id="Phobius"/>
    </source>
</evidence>
<keyword evidence="5" id="KW-1185">Reference proteome</keyword>
<keyword evidence="2" id="KW-1133">Transmembrane helix</keyword>
<evidence type="ECO:0000313" key="4">
    <source>
        <dbReference type="EMBL" id="KAF4676375.1"/>
    </source>
</evidence>
<evidence type="ECO:0000313" key="5">
    <source>
        <dbReference type="Proteomes" id="UP000591131"/>
    </source>
</evidence>
<feature type="signal peptide" evidence="3">
    <location>
        <begin position="1"/>
        <end position="17"/>
    </location>
</feature>
<name>A0A7J6MXP2_PERCH</name>
<keyword evidence="3" id="KW-0732">Signal</keyword>
<feature type="chain" id="PRO_5029819388" evidence="3">
    <location>
        <begin position="18"/>
        <end position="177"/>
    </location>
</feature>
<gene>
    <name evidence="4" type="ORF">FOL47_006289</name>
</gene>